<reference evidence="2" key="1">
    <citation type="submission" date="2016-10" db="EMBL/GenBank/DDBJ databases">
        <authorList>
            <person name="Varghese N."/>
            <person name="Submissions S."/>
        </authorList>
    </citation>
    <scope>NUCLEOTIDE SEQUENCE [LARGE SCALE GENOMIC DNA]</scope>
    <source>
        <strain evidence="2">CGMCC 1.10121</strain>
    </source>
</reference>
<dbReference type="SUPFAM" id="SSF50118">
    <property type="entry name" value="Cell growth inhibitor/plasmid maintenance toxic component"/>
    <property type="match status" value="1"/>
</dbReference>
<dbReference type="Pfam" id="PF02452">
    <property type="entry name" value="PemK_toxin"/>
    <property type="match status" value="1"/>
</dbReference>
<dbReference type="Proteomes" id="UP000199126">
    <property type="component" value="Unassembled WGS sequence"/>
</dbReference>
<organism evidence="1 2">
    <name type="scientific">Halogranum amylolyticum</name>
    <dbReference type="NCBI Taxonomy" id="660520"/>
    <lineage>
        <taxon>Archaea</taxon>
        <taxon>Methanobacteriati</taxon>
        <taxon>Methanobacteriota</taxon>
        <taxon>Stenosarchaea group</taxon>
        <taxon>Halobacteria</taxon>
        <taxon>Halobacteriales</taxon>
        <taxon>Haloferacaceae</taxon>
    </lineage>
</organism>
<dbReference type="AlphaFoldDB" id="A0A1H8V4Y7"/>
<dbReference type="InterPro" id="IPR003477">
    <property type="entry name" value="PemK-like"/>
</dbReference>
<dbReference type="RefSeq" id="WP_089826813.1">
    <property type="nucleotide sequence ID" value="NZ_FODV01000014.1"/>
</dbReference>
<proteinExistence type="predicted"/>
<evidence type="ECO:0000313" key="1">
    <source>
        <dbReference type="EMBL" id="SEP10293.1"/>
    </source>
</evidence>
<name>A0A1H8V4Y7_9EURY</name>
<protein>
    <submittedName>
        <fullName evidence="1">PemK-like, MazF-like toxin of type II toxin-antitoxin system</fullName>
    </submittedName>
</protein>
<sequence>MTAFEELERGDIVWATDPLSEKGRPMLVLGTPRFPNHGVQLITVLISTKTYHEAALTLRDDDYEGDPLGERSHVLPWSLATLNSAADVDHYLTSLVDDRTEDVTSQVIDYISS</sequence>
<keyword evidence="2" id="KW-1185">Reference proteome</keyword>
<accession>A0A1H8V4Y7</accession>
<dbReference type="OrthoDB" id="315488at2157"/>
<dbReference type="GO" id="GO:0003677">
    <property type="term" value="F:DNA binding"/>
    <property type="evidence" value="ECO:0007669"/>
    <property type="project" value="InterPro"/>
</dbReference>
<evidence type="ECO:0000313" key="2">
    <source>
        <dbReference type="Proteomes" id="UP000199126"/>
    </source>
</evidence>
<gene>
    <name evidence="1" type="ORF">SAMN04487948_11435</name>
</gene>
<dbReference type="EMBL" id="FODV01000014">
    <property type="protein sequence ID" value="SEP10293.1"/>
    <property type="molecule type" value="Genomic_DNA"/>
</dbReference>